<gene>
    <name evidence="5" type="ORF">M422DRAFT_260304</name>
</gene>
<comment type="cofactor">
    <cofactor evidence="1 3">
        <name>pyridoxal 5'-phosphate</name>
        <dbReference type="ChEBI" id="CHEBI:597326"/>
    </cofactor>
</comment>
<organism evidence="5 6">
    <name type="scientific">Sphaerobolus stellatus (strain SS14)</name>
    <dbReference type="NCBI Taxonomy" id="990650"/>
    <lineage>
        <taxon>Eukaryota</taxon>
        <taxon>Fungi</taxon>
        <taxon>Dikarya</taxon>
        <taxon>Basidiomycota</taxon>
        <taxon>Agaricomycotina</taxon>
        <taxon>Agaricomycetes</taxon>
        <taxon>Phallomycetidae</taxon>
        <taxon>Geastrales</taxon>
        <taxon>Sphaerobolaceae</taxon>
        <taxon>Sphaerobolus</taxon>
    </lineage>
</organism>
<evidence type="ECO:0000313" key="6">
    <source>
        <dbReference type="Proteomes" id="UP000054279"/>
    </source>
</evidence>
<keyword evidence="2 3" id="KW-0663">Pyridoxal phosphate</keyword>
<evidence type="ECO:0000256" key="3">
    <source>
        <dbReference type="RuleBase" id="RU362118"/>
    </source>
</evidence>
<name>A0A0C9UQW5_SPHS4</name>
<dbReference type="InterPro" id="IPR015422">
    <property type="entry name" value="PyrdxlP-dep_Trfase_small"/>
</dbReference>
<dbReference type="GO" id="GO:0019346">
    <property type="term" value="P:transsulfuration"/>
    <property type="evidence" value="ECO:0007669"/>
    <property type="project" value="InterPro"/>
</dbReference>
<keyword evidence="6" id="KW-1185">Reference proteome</keyword>
<feature type="transmembrane region" description="Helical" evidence="4">
    <location>
        <begin position="132"/>
        <end position="151"/>
    </location>
</feature>
<evidence type="ECO:0000313" key="5">
    <source>
        <dbReference type="EMBL" id="KIJ37149.1"/>
    </source>
</evidence>
<evidence type="ECO:0000256" key="2">
    <source>
        <dbReference type="ARBA" id="ARBA00022898"/>
    </source>
</evidence>
<dbReference type="InterPro" id="IPR015424">
    <property type="entry name" value="PyrdxlP-dep_Trfase"/>
</dbReference>
<evidence type="ECO:0000256" key="1">
    <source>
        <dbReference type="ARBA" id="ARBA00001933"/>
    </source>
</evidence>
<dbReference type="Gene3D" id="3.90.1150.10">
    <property type="entry name" value="Aspartate Aminotransferase, domain 1"/>
    <property type="match status" value="1"/>
</dbReference>
<feature type="transmembrane region" description="Helical" evidence="4">
    <location>
        <begin position="12"/>
        <end position="36"/>
    </location>
</feature>
<dbReference type="EMBL" id="KN837171">
    <property type="protein sequence ID" value="KIJ37149.1"/>
    <property type="molecule type" value="Genomic_DNA"/>
</dbReference>
<feature type="transmembrane region" description="Helical" evidence="4">
    <location>
        <begin position="87"/>
        <end position="105"/>
    </location>
</feature>
<keyword evidence="4" id="KW-0812">Transmembrane</keyword>
<sequence>MHVWKQAKTLPFYIFLVLRYFPPIVLIIAFDFHYVLLPYSQLVLPDGPAIGLLLPKCRLSTIRITLVPVITAMSGAVLRMIEKWVKWLLRVVYVGQIGVTIFSTYEDYIGFFSAPDFCQPVDELGENNPNSLLALFLSSIIFDLVIFYLTLRKGLEARAKGTGSTLLEVLVQGGNLYFMSLFLLNLINVILIALTLKTFENDLGFDSFPWTGDYIGNTNAQLTSVLFLDLRAVAYRSRQSYHNPSAITATIGEWFNFNQSDSGQSGPSSSNIQPGSHTRENRFIGQRTLQDLMGYEDFAVDLQDFDDGDYNSRKFGRVDGEDNTRCKHCFFFMTNFMNLLYVIYYLQSIPPAESLALGVALDLVCLSVGVEDIDDLIADVEQALSWAINGWNCASTCVAFSDSE</sequence>
<proteinExistence type="inferred from homology"/>
<dbReference type="SUPFAM" id="SSF53383">
    <property type="entry name" value="PLP-dependent transferases"/>
    <property type="match status" value="1"/>
</dbReference>
<dbReference type="HOGENOM" id="CLU_035509_2_1_1"/>
<protein>
    <submittedName>
        <fullName evidence="5">Uncharacterized protein</fullName>
    </submittedName>
</protein>
<accession>A0A0C9UQW5</accession>
<keyword evidence="4" id="KW-1133">Transmembrane helix</keyword>
<feature type="transmembrane region" description="Helical" evidence="4">
    <location>
        <begin position="176"/>
        <end position="196"/>
    </location>
</feature>
<dbReference type="AlphaFoldDB" id="A0A0C9UQW5"/>
<evidence type="ECO:0000256" key="4">
    <source>
        <dbReference type="SAM" id="Phobius"/>
    </source>
</evidence>
<dbReference type="Proteomes" id="UP000054279">
    <property type="component" value="Unassembled WGS sequence"/>
</dbReference>
<dbReference type="GO" id="GO:0030170">
    <property type="term" value="F:pyridoxal phosphate binding"/>
    <property type="evidence" value="ECO:0007669"/>
    <property type="project" value="InterPro"/>
</dbReference>
<reference evidence="5 6" key="1">
    <citation type="submission" date="2014-06" db="EMBL/GenBank/DDBJ databases">
        <title>Evolutionary Origins and Diversification of the Mycorrhizal Mutualists.</title>
        <authorList>
            <consortium name="DOE Joint Genome Institute"/>
            <consortium name="Mycorrhizal Genomics Consortium"/>
            <person name="Kohler A."/>
            <person name="Kuo A."/>
            <person name="Nagy L.G."/>
            <person name="Floudas D."/>
            <person name="Copeland A."/>
            <person name="Barry K.W."/>
            <person name="Cichocki N."/>
            <person name="Veneault-Fourrey C."/>
            <person name="LaButti K."/>
            <person name="Lindquist E.A."/>
            <person name="Lipzen A."/>
            <person name="Lundell T."/>
            <person name="Morin E."/>
            <person name="Murat C."/>
            <person name="Riley R."/>
            <person name="Ohm R."/>
            <person name="Sun H."/>
            <person name="Tunlid A."/>
            <person name="Henrissat B."/>
            <person name="Grigoriev I.V."/>
            <person name="Hibbett D.S."/>
            <person name="Martin F."/>
        </authorList>
    </citation>
    <scope>NUCLEOTIDE SEQUENCE [LARGE SCALE GENOMIC DNA]</scope>
    <source>
        <strain evidence="5 6">SS14</strain>
    </source>
</reference>
<comment type="similarity">
    <text evidence="3">Belongs to the trans-sulfuration enzymes family.</text>
</comment>
<feature type="transmembrane region" description="Helical" evidence="4">
    <location>
        <begin position="62"/>
        <end position="80"/>
    </location>
</feature>
<keyword evidence="4" id="KW-0472">Membrane</keyword>
<dbReference type="InterPro" id="IPR000277">
    <property type="entry name" value="Cys/Met-Metab_PyrdxlP-dep_enz"/>
</dbReference>
<dbReference type="Pfam" id="PF01053">
    <property type="entry name" value="Cys_Met_Meta_PP"/>
    <property type="match status" value="1"/>
</dbReference>